<dbReference type="Gene3D" id="1.10.1410.40">
    <property type="match status" value="1"/>
</dbReference>
<evidence type="ECO:0000313" key="11">
    <source>
        <dbReference type="Proteomes" id="UP001208570"/>
    </source>
</evidence>
<dbReference type="PANTHER" id="PTHR10656:SF42">
    <property type="entry name" value="CYCLIC GMP-AMP SYNTHASE-LIKE PROTEIN-RELATED"/>
    <property type="match status" value="1"/>
</dbReference>
<keyword evidence="11" id="KW-1185">Reference proteome</keyword>
<dbReference type="EMBL" id="JAODUP010000208">
    <property type="protein sequence ID" value="KAK2156637.1"/>
    <property type="molecule type" value="Genomic_DNA"/>
</dbReference>
<evidence type="ECO:0000256" key="1">
    <source>
        <dbReference type="ARBA" id="ARBA00001946"/>
    </source>
</evidence>
<keyword evidence="7" id="KW-0812">Transmembrane</keyword>
<evidence type="ECO:0000256" key="2">
    <source>
        <dbReference type="ARBA" id="ARBA00008307"/>
    </source>
</evidence>
<accession>A0AAD9N4B5</accession>
<keyword evidence="4" id="KW-0548">Nucleotidyltransferase</keyword>
<keyword evidence="7" id="KW-1133">Transmembrane helix</keyword>
<dbReference type="Gene3D" id="3.30.460.90">
    <property type="match status" value="1"/>
</dbReference>
<protein>
    <recommendedName>
        <fullName evidence="12">Mab-21-like HhH/H2TH-like domain-containing protein</fullName>
    </recommendedName>
</protein>
<keyword evidence="6" id="KW-0460">Magnesium</keyword>
<evidence type="ECO:0000256" key="7">
    <source>
        <dbReference type="SAM" id="Phobius"/>
    </source>
</evidence>
<dbReference type="InterPro" id="IPR024810">
    <property type="entry name" value="MAB21L/cGLR"/>
</dbReference>
<organism evidence="10 11">
    <name type="scientific">Paralvinella palmiformis</name>
    <dbReference type="NCBI Taxonomy" id="53620"/>
    <lineage>
        <taxon>Eukaryota</taxon>
        <taxon>Metazoa</taxon>
        <taxon>Spiralia</taxon>
        <taxon>Lophotrochozoa</taxon>
        <taxon>Annelida</taxon>
        <taxon>Polychaeta</taxon>
        <taxon>Sedentaria</taxon>
        <taxon>Canalipalpata</taxon>
        <taxon>Terebellida</taxon>
        <taxon>Terebelliformia</taxon>
        <taxon>Alvinellidae</taxon>
        <taxon>Paralvinella</taxon>
    </lineage>
</organism>
<dbReference type="GO" id="GO:0016779">
    <property type="term" value="F:nucleotidyltransferase activity"/>
    <property type="evidence" value="ECO:0007669"/>
    <property type="project" value="UniProtKB-KW"/>
</dbReference>
<feature type="domain" description="Mitochondrial dynamics protein MID51-like C-terminal" evidence="9">
    <location>
        <begin position="92"/>
        <end position="271"/>
    </location>
</feature>
<comment type="cofactor">
    <cofactor evidence="1">
        <name>Mg(2+)</name>
        <dbReference type="ChEBI" id="CHEBI:18420"/>
    </cofactor>
</comment>
<dbReference type="InterPro" id="IPR046906">
    <property type="entry name" value="Mab-21_HhH/H2TH-like"/>
</dbReference>
<name>A0AAD9N4B5_9ANNE</name>
<evidence type="ECO:0000256" key="6">
    <source>
        <dbReference type="ARBA" id="ARBA00022842"/>
    </source>
</evidence>
<keyword evidence="5" id="KW-0479">Metal-binding</keyword>
<keyword evidence="7" id="KW-0472">Membrane</keyword>
<dbReference type="InterPro" id="IPR049097">
    <property type="entry name" value="MID51-like_C"/>
</dbReference>
<comment type="caution">
    <text evidence="10">The sequence shown here is derived from an EMBL/GenBank/DDBJ whole genome shotgun (WGS) entry which is preliminary data.</text>
</comment>
<sequence length="393" mass="44516">MSSNRRQQQSNSAVGVAVAVGAAVGVGLGTLIWYAGKKLSQSLLEAGSSSEPSCSRSLDELHREAAAKRKKDSKLVQHLNKYYEDRVEIPDLAVVCQIVQDMRMELIDFFKTYYPDLLLSDVLCQSDDLEGLHARKIDDLDLFVVIKLDEHEWQLQKSLIDPRHYDIKRMASDCDSSLSLIDSCLVDDMLSPMKFIDFMTKDFCHKFIVPIDSYQVVPVTVGSSVALNICNDGKSVRFNLIPAIRLGNVLVTPDSSAARQNVWQESFFEKEMQKLYKLNPKRCCHLRCIQIMKAVACDHQTEFGFLNPYIYKTVVLQMLDDDPNECQWLHDDLPARFTAVLKMLVFYLMGRNAPHYFLPDLNLLEGVSAESCDVLVDLIQTCINEEKMSVLLG</sequence>
<dbReference type="Pfam" id="PF21297">
    <property type="entry name" value="MID51-like_C"/>
    <property type="match status" value="1"/>
</dbReference>
<keyword evidence="3" id="KW-0808">Transferase</keyword>
<dbReference type="Pfam" id="PF20266">
    <property type="entry name" value="Mab-21_C"/>
    <property type="match status" value="1"/>
</dbReference>
<dbReference type="Proteomes" id="UP001208570">
    <property type="component" value="Unassembled WGS sequence"/>
</dbReference>
<evidence type="ECO:0008006" key="12">
    <source>
        <dbReference type="Google" id="ProtNLM"/>
    </source>
</evidence>
<evidence type="ECO:0000259" key="8">
    <source>
        <dbReference type="Pfam" id="PF20266"/>
    </source>
</evidence>
<feature type="transmembrane region" description="Helical" evidence="7">
    <location>
        <begin position="12"/>
        <end position="35"/>
    </location>
</feature>
<reference evidence="10" key="1">
    <citation type="journal article" date="2023" name="Mol. Biol. Evol.">
        <title>Third-Generation Sequencing Reveals the Adaptive Role of the Epigenome in Three Deep-Sea Polychaetes.</title>
        <authorList>
            <person name="Perez M."/>
            <person name="Aroh O."/>
            <person name="Sun Y."/>
            <person name="Lan Y."/>
            <person name="Juniper S.K."/>
            <person name="Young C.R."/>
            <person name="Angers B."/>
            <person name="Qian P.Y."/>
        </authorList>
    </citation>
    <scope>NUCLEOTIDE SEQUENCE</scope>
    <source>
        <strain evidence="10">P08H-3</strain>
    </source>
</reference>
<dbReference type="SMART" id="SM01265">
    <property type="entry name" value="Mab-21"/>
    <property type="match status" value="1"/>
</dbReference>
<evidence type="ECO:0000256" key="4">
    <source>
        <dbReference type="ARBA" id="ARBA00022695"/>
    </source>
</evidence>
<evidence type="ECO:0000313" key="10">
    <source>
        <dbReference type="EMBL" id="KAK2156637.1"/>
    </source>
</evidence>
<evidence type="ECO:0000259" key="9">
    <source>
        <dbReference type="Pfam" id="PF21297"/>
    </source>
</evidence>
<dbReference type="AlphaFoldDB" id="A0AAD9N4B5"/>
<dbReference type="GO" id="GO:0046872">
    <property type="term" value="F:metal ion binding"/>
    <property type="evidence" value="ECO:0007669"/>
    <property type="project" value="UniProtKB-KW"/>
</dbReference>
<proteinExistence type="inferred from homology"/>
<comment type="similarity">
    <text evidence="2">Belongs to the mab-21 family.</text>
</comment>
<evidence type="ECO:0000256" key="5">
    <source>
        <dbReference type="ARBA" id="ARBA00022723"/>
    </source>
</evidence>
<gene>
    <name evidence="10" type="ORF">LSH36_208g02057</name>
</gene>
<evidence type="ECO:0000256" key="3">
    <source>
        <dbReference type="ARBA" id="ARBA00022679"/>
    </source>
</evidence>
<feature type="domain" description="Mab-21-like HhH/H2TH-like" evidence="8">
    <location>
        <begin position="285"/>
        <end position="380"/>
    </location>
</feature>
<dbReference type="PANTHER" id="PTHR10656">
    <property type="entry name" value="CELL FATE DETERMINING PROTEIN MAB21-RELATED"/>
    <property type="match status" value="1"/>
</dbReference>